<dbReference type="Proteomes" id="UP000515291">
    <property type="component" value="Chromosome"/>
</dbReference>
<accession>A0A7G6U229</accession>
<organism evidence="2 3">
    <name type="scientific">Tardiphaga robiniae</name>
    <dbReference type="NCBI Taxonomy" id="943830"/>
    <lineage>
        <taxon>Bacteria</taxon>
        <taxon>Pseudomonadati</taxon>
        <taxon>Pseudomonadota</taxon>
        <taxon>Alphaproteobacteria</taxon>
        <taxon>Hyphomicrobiales</taxon>
        <taxon>Nitrobacteraceae</taxon>
        <taxon>Tardiphaga</taxon>
    </lineage>
</organism>
<protein>
    <submittedName>
        <fullName evidence="2">DUF1127 domain-containing protein</fullName>
    </submittedName>
</protein>
<dbReference type="KEGG" id="trb:HB776_19015"/>
<gene>
    <name evidence="2" type="ORF">HB776_19015</name>
</gene>
<dbReference type="AlphaFoldDB" id="A0A7G6U229"/>
<sequence>MSTCTHESMTNHHAPLSVAAIAETFHVWRERAHQRRELAHWSERDIHDAGLSVGDVMAEASKPFWRA</sequence>
<evidence type="ECO:0000313" key="2">
    <source>
        <dbReference type="EMBL" id="QND73061.1"/>
    </source>
</evidence>
<dbReference type="EMBL" id="CP050292">
    <property type="protein sequence ID" value="QND73061.1"/>
    <property type="molecule type" value="Genomic_DNA"/>
</dbReference>
<dbReference type="RefSeq" id="WP_120287053.1">
    <property type="nucleotide sequence ID" value="NZ_JABMCJ010000060.1"/>
</dbReference>
<dbReference type="InterPro" id="IPR009506">
    <property type="entry name" value="YjiS-like"/>
</dbReference>
<evidence type="ECO:0000259" key="1">
    <source>
        <dbReference type="Pfam" id="PF06568"/>
    </source>
</evidence>
<reference evidence="3" key="1">
    <citation type="journal article" date="2020" name="Mol. Plant Microbe">
        <title>Rhizobial microsymbionts of the narrowly endemic Oxytropis species growing in Kamchatka are characterized by significant genetic diversity and possess a set of genes that are associated with T3SS and T6SS secretion systems and can affect the development of symbiosis.</title>
        <authorList>
            <person name="Safronova V."/>
            <person name="Guro P."/>
            <person name="Sazanova A."/>
            <person name="Kuznetsova I."/>
            <person name="Belimov A."/>
            <person name="Yakubov V."/>
            <person name="Chirak E."/>
            <person name="Afonin A."/>
            <person name="Gogolev Y."/>
            <person name="Andronov E."/>
            <person name="Tikhonovich I."/>
        </authorList>
    </citation>
    <scope>NUCLEOTIDE SEQUENCE [LARGE SCALE GENOMIC DNA]</scope>
    <source>
        <strain evidence="3">581</strain>
    </source>
</reference>
<proteinExistence type="predicted"/>
<name>A0A7G6U229_9BRAD</name>
<feature type="domain" description="YjiS-like" evidence="1">
    <location>
        <begin position="21"/>
        <end position="56"/>
    </location>
</feature>
<dbReference type="Pfam" id="PF06568">
    <property type="entry name" value="YjiS-like"/>
    <property type="match status" value="1"/>
</dbReference>
<evidence type="ECO:0000313" key="3">
    <source>
        <dbReference type="Proteomes" id="UP000515291"/>
    </source>
</evidence>